<evidence type="ECO:0000313" key="2">
    <source>
        <dbReference type="EMBL" id="ESQ86475.1"/>
    </source>
</evidence>
<feature type="non-terminal residue" evidence="2">
    <location>
        <position position="1"/>
    </location>
</feature>
<dbReference type="InterPro" id="IPR036709">
    <property type="entry name" value="Autotransporte_beta_dom_sf"/>
</dbReference>
<dbReference type="eggNOG" id="COG3468">
    <property type="taxonomic scope" value="Bacteria"/>
</dbReference>
<gene>
    <name evidence="2" type="ORF">ABENE_18300</name>
</gene>
<proteinExistence type="predicted"/>
<dbReference type="GO" id="GO:0019867">
    <property type="term" value="C:outer membrane"/>
    <property type="evidence" value="ECO:0007669"/>
    <property type="project" value="InterPro"/>
</dbReference>
<dbReference type="SUPFAM" id="SSF103515">
    <property type="entry name" value="Autotransporter"/>
    <property type="match status" value="1"/>
</dbReference>
<reference evidence="2 3" key="1">
    <citation type="journal article" date="2014" name="Nature">
        <title>Sequential evolution of bacterial morphology by co-option of a developmental regulator.</title>
        <authorList>
            <person name="Jiang C."/>
            <person name="Brown P.J."/>
            <person name="Ducret A."/>
            <person name="Brun Y.V."/>
        </authorList>
    </citation>
    <scope>NUCLEOTIDE SEQUENCE [LARGE SCALE GENOMIC DNA]</scope>
    <source>
        <strain evidence="2 3">DSM 16100</strain>
    </source>
</reference>
<dbReference type="PROSITE" id="PS51208">
    <property type="entry name" value="AUTOTRANSPORTER"/>
    <property type="match status" value="1"/>
</dbReference>
<dbReference type="InterPro" id="IPR006315">
    <property type="entry name" value="OM_autotransptr_brl_dom"/>
</dbReference>
<dbReference type="Gene3D" id="2.40.128.130">
    <property type="entry name" value="Autotransporter beta-domain"/>
    <property type="match status" value="1"/>
</dbReference>
<feature type="domain" description="Autotransporter" evidence="1">
    <location>
        <begin position="1"/>
        <end position="211"/>
    </location>
</feature>
<protein>
    <recommendedName>
        <fullName evidence="1">Autotransporter domain-containing protein</fullName>
    </recommendedName>
</protein>
<comment type="caution">
    <text evidence="2">The sequence shown here is derived from an EMBL/GenBank/DDBJ whole genome shotgun (WGS) entry which is preliminary data.</text>
</comment>
<dbReference type="STRING" id="1121022.GCA_000376105_03870"/>
<dbReference type="Proteomes" id="UP000017837">
    <property type="component" value="Unassembled WGS sequence"/>
</dbReference>
<keyword evidence="3" id="KW-1185">Reference proteome</keyword>
<dbReference type="RefSeq" id="WP_023447412.1">
    <property type="nucleotide sequence ID" value="NZ_AWGB01000055.1"/>
</dbReference>
<evidence type="ECO:0000259" key="1">
    <source>
        <dbReference type="PROSITE" id="PS51208"/>
    </source>
</evidence>
<name>V4PLY2_9CAUL</name>
<dbReference type="InterPro" id="IPR051551">
    <property type="entry name" value="Autotransporter_adhesion"/>
</dbReference>
<dbReference type="NCBIfam" id="TIGR01414">
    <property type="entry name" value="autotrans_barl"/>
    <property type="match status" value="1"/>
</dbReference>
<sequence>SRIRSNFGNGAIKTNSYALGATMTWYGLKGAYIDGQAQVSYYDSNLDSDVLGALTHGNRGSGEAISFEAGKRMSIGGKLSVTPQFQMAYSNVRFDRFVDEADAVVTADKGASLKSRWGVILDRQNTWAAGRSDIYGLVNLTYEWLDGTPTRVSVTAIHHAEDRLWGELGVGGTLYLGTNLTLYGEAVGKTALKDFGDSYRLEGSAGLRLRF</sequence>
<dbReference type="PANTHER" id="PTHR35037">
    <property type="entry name" value="C-TERMINAL REGION OF AIDA-LIKE PROTEIN"/>
    <property type="match status" value="1"/>
</dbReference>
<dbReference type="Pfam" id="PF03797">
    <property type="entry name" value="Autotransporter"/>
    <property type="match status" value="1"/>
</dbReference>
<dbReference type="InterPro" id="IPR005546">
    <property type="entry name" value="Autotransporte_beta"/>
</dbReference>
<dbReference type="PANTHER" id="PTHR35037:SF3">
    <property type="entry name" value="C-TERMINAL REGION OF AIDA-LIKE PROTEIN"/>
    <property type="match status" value="1"/>
</dbReference>
<dbReference type="AlphaFoldDB" id="V4PLY2"/>
<dbReference type="PATRIC" id="fig|1121022.4.peg.3742"/>
<accession>V4PLY2</accession>
<dbReference type="EMBL" id="AWGB01000055">
    <property type="protein sequence ID" value="ESQ86475.1"/>
    <property type="molecule type" value="Genomic_DNA"/>
</dbReference>
<organism evidence="2 3">
    <name type="scientific">Asticcacaulis benevestitus DSM 16100 = ATCC BAA-896</name>
    <dbReference type="NCBI Taxonomy" id="1121022"/>
    <lineage>
        <taxon>Bacteria</taxon>
        <taxon>Pseudomonadati</taxon>
        <taxon>Pseudomonadota</taxon>
        <taxon>Alphaproteobacteria</taxon>
        <taxon>Caulobacterales</taxon>
        <taxon>Caulobacteraceae</taxon>
        <taxon>Asticcacaulis</taxon>
    </lineage>
</organism>
<evidence type="ECO:0000313" key="3">
    <source>
        <dbReference type="Proteomes" id="UP000017837"/>
    </source>
</evidence>